<proteinExistence type="predicted"/>
<comment type="caution">
    <text evidence="1">The sequence shown here is derived from an EMBL/GenBank/DDBJ whole genome shotgun (WGS) entry which is preliminary data.</text>
</comment>
<dbReference type="AlphaFoldDB" id="X1GF60"/>
<reference evidence="1" key="1">
    <citation type="journal article" date="2014" name="Front. Microbiol.">
        <title>High frequency of phylogenetically diverse reductive dehalogenase-homologous genes in deep subseafloor sedimentary metagenomes.</title>
        <authorList>
            <person name="Kawai M."/>
            <person name="Futagami T."/>
            <person name="Toyoda A."/>
            <person name="Takaki Y."/>
            <person name="Nishi S."/>
            <person name="Hori S."/>
            <person name="Arai W."/>
            <person name="Tsubouchi T."/>
            <person name="Morono Y."/>
            <person name="Uchiyama I."/>
            <person name="Ito T."/>
            <person name="Fujiyama A."/>
            <person name="Inagaki F."/>
            <person name="Takami H."/>
        </authorList>
    </citation>
    <scope>NUCLEOTIDE SEQUENCE</scope>
    <source>
        <strain evidence="1">Expedition CK06-06</strain>
    </source>
</reference>
<evidence type="ECO:0000313" key="1">
    <source>
        <dbReference type="EMBL" id="GAH55857.1"/>
    </source>
</evidence>
<sequence length="34" mass="4133">IVPTRLNPEYFAKQLNYYVIEIKPLYYEPSLKKT</sequence>
<organism evidence="1">
    <name type="scientific">marine sediment metagenome</name>
    <dbReference type="NCBI Taxonomy" id="412755"/>
    <lineage>
        <taxon>unclassified sequences</taxon>
        <taxon>metagenomes</taxon>
        <taxon>ecological metagenomes</taxon>
    </lineage>
</organism>
<accession>X1GF60</accession>
<gene>
    <name evidence="1" type="ORF">S03H2_28322</name>
</gene>
<protein>
    <submittedName>
        <fullName evidence="1">Uncharacterized protein</fullName>
    </submittedName>
</protein>
<feature type="non-terminal residue" evidence="1">
    <location>
        <position position="1"/>
    </location>
</feature>
<name>X1GF60_9ZZZZ</name>
<dbReference type="EMBL" id="BARU01017060">
    <property type="protein sequence ID" value="GAH55857.1"/>
    <property type="molecule type" value="Genomic_DNA"/>
</dbReference>